<dbReference type="InterPro" id="IPR053925">
    <property type="entry name" value="RecX_HTH_3rd"/>
</dbReference>
<evidence type="ECO:0000256" key="1">
    <source>
        <dbReference type="ARBA" id="ARBA00004496"/>
    </source>
</evidence>
<evidence type="ECO:0000256" key="3">
    <source>
        <dbReference type="ARBA" id="ARBA00018111"/>
    </source>
</evidence>
<evidence type="ECO:0000256" key="2">
    <source>
        <dbReference type="ARBA" id="ARBA00009695"/>
    </source>
</evidence>
<name>A0A9D2DW57_9FIRM</name>
<comment type="similarity">
    <text evidence="2 5">Belongs to the RecX family.</text>
</comment>
<dbReference type="InterPro" id="IPR036388">
    <property type="entry name" value="WH-like_DNA-bd_sf"/>
</dbReference>
<proteinExistence type="inferred from homology"/>
<gene>
    <name evidence="5" type="primary">recX</name>
    <name evidence="9" type="ORF">H9812_01330</name>
</gene>
<dbReference type="Pfam" id="PF21982">
    <property type="entry name" value="RecX_HTH1"/>
    <property type="match status" value="1"/>
</dbReference>
<evidence type="ECO:0000259" key="7">
    <source>
        <dbReference type="Pfam" id="PF21981"/>
    </source>
</evidence>
<sequence length="209" mass="23278">MEITAITPQKHDAARCNIEVDGRFFCGMQLLTVMEHRLKVGSVVTEEELSALQLAGEKQTALDKALTHISASMKTERDVRDFLRRKGYLQDVADYVVEKMKGYGFLDDTAYAKSYAESAGKRKGSRLIRMELRKKGVADESIDAALGEIADETDAAAAVLKKYLRNKQLSPEVVRKAYAHLLSKGFDYDTARAALETVRAQLDVAEEEV</sequence>
<dbReference type="Gene3D" id="1.10.10.10">
    <property type="entry name" value="Winged helix-like DNA-binding domain superfamily/Winged helix DNA-binding domain"/>
    <property type="match status" value="3"/>
</dbReference>
<feature type="domain" description="RecX third three-helical" evidence="7">
    <location>
        <begin position="151"/>
        <end position="195"/>
    </location>
</feature>
<organism evidence="9 10">
    <name type="scientific">Candidatus Gallimonas intestinigallinarum</name>
    <dbReference type="NCBI Taxonomy" id="2838604"/>
    <lineage>
        <taxon>Bacteria</taxon>
        <taxon>Bacillati</taxon>
        <taxon>Bacillota</taxon>
        <taxon>Clostridia</taxon>
        <taxon>Candidatus Gallimonas</taxon>
    </lineage>
</organism>
<dbReference type="EMBL" id="DXBS01000029">
    <property type="protein sequence ID" value="HIZ24108.1"/>
    <property type="molecule type" value="Genomic_DNA"/>
</dbReference>
<evidence type="ECO:0000259" key="8">
    <source>
        <dbReference type="Pfam" id="PF21982"/>
    </source>
</evidence>
<keyword evidence="4 5" id="KW-0963">Cytoplasm</keyword>
<comment type="subcellular location">
    <subcellularLocation>
        <location evidence="1 5">Cytoplasm</location>
    </subcellularLocation>
</comment>
<dbReference type="HAMAP" id="MF_01114">
    <property type="entry name" value="RecX"/>
    <property type="match status" value="1"/>
</dbReference>
<feature type="domain" description="RecX first three-helical" evidence="8">
    <location>
        <begin position="61"/>
        <end position="99"/>
    </location>
</feature>
<dbReference type="InterPro" id="IPR053926">
    <property type="entry name" value="RecX_HTH_1st"/>
</dbReference>
<comment type="caution">
    <text evidence="9">The sequence shown here is derived from an EMBL/GenBank/DDBJ whole genome shotgun (WGS) entry which is preliminary data.</text>
</comment>
<accession>A0A9D2DW57</accession>
<comment type="function">
    <text evidence="5">Modulates RecA activity.</text>
</comment>
<evidence type="ECO:0000313" key="9">
    <source>
        <dbReference type="EMBL" id="HIZ24108.1"/>
    </source>
</evidence>
<dbReference type="GO" id="GO:0005737">
    <property type="term" value="C:cytoplasm"/>
    <property type="evidence" value="ECO:0007669"/>
    <property type="project" value="UniProtKB-SubCell"/>
</dbReference>
<evidence type="ECO:0000259" key="6">
    <source>
        <dbReference type="Pfam" id="PF02631"/>
    </source>
</evidence>
<dbReference type="Pfam" id="PF21981">
    <property type="entry name" value="RecX_HTH3"/>
    <property type="match status" value="1"/>
</dbReference>
<dbReference type="GO" id="GO:0006282">
    <property type="term" value="P:regulation of DNA repair"/>
    <property type="evidence" value="ECO:0007669"/>
    <property type="project" value="UniProtKB-UniRule"/>
</dbReference>
<dbReference type="PANTHER" id="PTHR33602">
    <property type="entry name" value="REGULATORY PROTEIN RECX FAMILY PROTEIN"/>
    <property type="match status" value="1"/>
</dbReference>
<dbReference type="InterPro" id="IPR053924">
    <property type="entry name" value="RecX_HTH_2nd"/>
</dbReference>
<feature type="domain" description="RecX second three-helical" evidence="6">
    <location>
        <begin position="107"/>
        <end position="146"/>
    </location>
</feature>
<evidence type="ECO:0000256" key="5">
    <source>
        <dbReference type="HAMAP-Rule" id="MF_01114"/>
    </source>
</evidence>
<dbReference type="Proteomes" id="UP000824044">
    <property type="component" value="Unassembled WGS sequence"/>
</dbReference>
<evidence type="ECO:0000313" key="10">
    <source>
        <dbReference type="Proteomes" id="UP000824044"/>
    </source>
</evidence>
<reference evidence="9" key="2">
    <citation type="submission" date="2021-04" db="EMBL/GenBank/DDBJ databases">
        <authorList>
            <person name="Gilroy R."/>
        </authorList>
    </citation>
    <scope>NUCLEOTIDE SEQUENCE</scope>
    <source>
        <strain evidence="9">CHK33-5263</strain>
    </source>
</reference>
<dbReference type="AlphaFoldDB" id="A0A9D2DW57"/>
<evidence type="ECO:0000256" key="4">
    <source>
        <dbReference type="ARBA" id="ARBA00022490"/>
    </source>
</evidence>
<dbReference type="InterPro" id="IPR003783">
    <property type="entry name" value="Regulatory_RecX"/>
</dbReference>
<dbReference type="PANTHER" id="PTHR33602:SF1">
    <property type="entry name" value="REGULATORY PROTEIN RECX FAMILY PROTEIN"/>
    <property type="match status" value="1"/>
</dbReference>
<dbReference type="Pfam" id="PF02631">
    <property type="entry name" value="RecX_HTH2"/>
    <property type="match status" value="1"/>
</dbReference>
<protein>
    <recommendedName>
        <fullName evidence="3 5">Regulatory protein RecX</fullName>
    </recommendedName>
</protein>
<reference evidence="9" key="1">
    <citation type="journal article" date="2021" name="PeerJ">
        <title>Extensive microbial diversity within the chicken gut microbiome revealed by metagenomics and culture.</title>
        <authorList>
            <person name="Gilroy R."/>
            <person name="Ravi A."/>
            <person name="Getino M."/>
            <person name="Pursley I."/>
            <person name="Horton D.L."/>
            <person name="Alikhan N.F."/>
            <person name="Baker D."/>
            <person name="Gharbi K."/>
            <person name="Hall N."/>
            <person name="Watson M."/>
            <person name="Adriaenssens E.M."/>
            <person name="Foster-Nyarko E."/>
            <person name="Jarju S."/>
            <person name="Secka A."/>
            <person name="Antonio M."/>
            <person name="Oren A."/>
            <person name="Chaudhuri R.R."/>
            <person name="La Ragione R."/>
            <person name="Hildebrand F."/>
            <person name="Pallen M.J."/>
        </authorList>
    </citation>
    <scope>NUCLEOTIDE SEQUENCE</scope>
    <source>
        <strain evidence="9">CHK33-5263</strain>
    </source>
</reference>